<sequence length="604" mass="72516">MKVFSYCIYDYDLKYYLGLIENIKIINKYYPDYYVYIYYGTNCLVNLIEKIVVTFKNIKVFPTNQNGSINMLLRYNPILDNDVEITIVRDAYSEVNERDRWCIDDFLNIKNQFHYNTIRDNYWHKSKLSGGMTTLCKNNINYQKLRDKYIQIINLDNIKKNFDYGSDENVLNEYLYPIIKDNLLVYTNICAYNDEKHENINFPNNNINFVGNVIEYIIPKNFDINNVDDLSNINIPKKYKFRFNSINIMEQINWLDNQKRLDVMANFIKEIFEIQNIPSEYKEYDNINTILHYDFIANYYTHNADGCMRFFNRLYKHTITDTFKNNATYFYELAKKKSYKIIGTCNVHYEPQENEIVIYFGNYTDDYLSLPQSNKIYKNILFYQDIKIDKFISDECWNNIDKIYIMTLDICYERQYDVLTQLCLMNAPLDRVYMHKVPKDKELNDIYIGVTKNHIHCLEHMKTNNFNNCLFLEDDFIFSQNYDDNKGKLKTFFDRNYDYDICFLSASKYHKREDFDDLLIISKQICTTSSGYLVSNKNINKVFDIVKEGFDLLNQNKDNSDIYCIDRYWHKMANDNKMFIFKNKIGFQKPSISKILNKLNINLD</sequence>
<protein>
    <submittedName>
        <fullName evidence="1">Uncharacterized protein</fullName>
    </submittedName>
</protein>
<evidence type="ECO:0000313" key="1">
    <source>
        <dbReference type="EMBL" id="QHT34584.1"/>
    </source>
</evidence>
<proteinExistence type="predicted"/>
<reference evidence="1" key="1">
    <citation type="journal article" date="2020" name="Nature">
        <title>Giant virus diversity and host interactions through global metagenomics.</title>
        <authorList>
            <person name="Schulz F."/>
            <person name="Roux S."/>
            <person name="Paez-Espino D."/>
            <person name="Jungbluth S."/>
            <person name="Walsh D.A."/>
            <person name="Denef V.J."/>
            <person name="McMahon K.D."/>
            <person name="Konstantinidis K.T."/>
            <person name="Eloe-Fadrosh E.A."/>
            <person name="Kyrpides N.C."/>
            <person name="Woyke T."/>
        </authorList>
    </citation>
    <scope>NUCLEOTIDE SEQUENCE</scope>
    <source>
        <strain evidence="1">GVMAG-M-3300009163-63</strain>
    </source>
</reference>
<accession>A0A6C0EZH6</accession>
<dbReference type="EMBL" id="MN739002">
    <property type="protein sequence ID" value="QHT34584.1"/>
    <property type="molecule type" value="Genomic_DNA"/>
</dbReference>
<dbReference type="AlphaFoldDB" id="A0A6C0EZH6"/>
<name>A0A6C0EZH6_9ZZZZ</name>
<organism evidence="1">
    <name type="scientific">viral metagenome</name>
    <dbReference type="NCBI Taxonomy" id="1070528"/>
    <lineage>
        <taxon>unclassified sequences</taxon>
        <taxon>metagenomes</taxon>
        <taxon>organismal metagenomes</taxon>
    </lineage>
</organism>